<accession>A0A497JGA3</accession>
<gene>
    <name evidence="1" type="ORF">DRO07_03235</name>
</gene>
<comment type="caution">
    <text evidence="1">The sequence shown here is derived from an EMBL/GenBank/DDBJ whole genome shotgun (WGS) entry which is preliminary data.</text>
</comment>
<reference evidence="1 2" key="1">
    <citation type="submission" date="2018-06" db="EMBL/GenBank/DDBJ databases">
        <title>Extensive metabolic versatility and redundancy in microbially diverse, dynamic hydrothermal sediments.</title>
        <authorList>
            <person name="Dombrowski N."/>
            <person name="Teske A."/>
            <person name="Baker B.J."/>
        </authorList>
    </citation>
    <scope>NUCLEOTIDE SEQUENCE [LARGE SCALE GENOMIC DNA]</scope>
    <source>
        <strain evidence="1">B9_G13</strain>
    </source>
</reference>
<evidence type="ECO:0000313" key="2">
    <source>
        <dbReference type="Proteomes" id="UP000277633"/>
    </source>
</evidence>
<dbReference type="Proteomes" id="UP000277633">
    <property type="component" value="Unassembled WGS sequence"/>
</dbReference>
<proteinExistence type="predicted"/>
<dbReference type="EMBL" id="QMWO01000131">
    <property type="protein sequence ID" value="RLG68670.1"/>
    <property type="molecule type" value="Genomic_DNA"/>
</dbReference>
<feature type="non-terminal residue" evidence="1">
    <location>
        <position position="164"/>
    </location>
</feature>
<name>A0A497JGA3_9ARCH</name>
<organism evidence="1 2">
    <name type="scientific">Candidatus Iainarchaeum sp</name>
    <dbReference type="NCBI Taxonomy" id="3101447"/>
    <lineage>
        <taxon>Archaea</taxon>
        <taxon>Candidatus Iainarchaeota</taxon>
        <taxon>Candidatus Iainarchaeia</taxon>
        <taxon>Candidatus Iainarchaeales</taxon>
        <taxon>Candidatus Iainarchaeaceae</taxon>
        <taxon>Candidatus Iainarchaeum</taxon>
    </lineage>
</organism>
<evidence type="ECO:0000313" key="1">
    <source>
        <dbReference type="EMBL" id="RLG68670.1"/>
    </source>
</evidence>
<dbReference type="AlphaFoldDB" id="A0A497JGA3"/>
<protein>
    <submittedName>
        <fullName evidence="1">Uncharacterized protein</fullName>
    </submittedName>
</protein>
<sequence>MLIVVSKHNLKLFNEAVKQYKKKLKIQGDALIVLPFKGRQAFFSLAPLSKALHDLGKDVCVLVYSKRSESNLPILERVWQTYERMKQGGISKEEKLLQEFIAAVEKKTKKHEFERIFKKPEIIIKARENGFVVNDKILLQYNDSWFRKFDESKLKETCRKIAKD</sequence>